<comment type="caution">
    <text evidence="2">The sequence shown here is derived from an EMBL/GenBank/DDBJ whole genome shotgun (WGS) entry which is preliminary data.</text>
</comment>
<sequence length="238" mass="27710">MKLFRKIRFELMKKNSVGSYLKYAFGEIILVMIGILLALQVNTWNENRKDRNKERALLMELHKDFKKNLEAFQPIKQLQISTLNSGNIVFRNINKLHLPKSRDSVFRHADNMFGGYPYNPSNGVVESLLSTGDINLIRNDTLRKYLVSWKDVLTHYTDFVEVDLNFWSQKIEPHIIENGNFMDISSDKNKAMLTDPVFINMLVRKQHFQKNIVSSMGGNDGLEHYMKEIVRLSKDVSP</sequence>
<accession>A0ABT5Y363</accession>
<protein>
    <submittedName>
        <fullName evidence="2">DUF6090 family protein</fullName>
    </submittedName>
</protein>
<keyword evidence="1" id="KW-1133">Transmembrane helix</keyword>
<evidence type="ECO:0000256" key="1">
    <source>
        <dbReference type="SAM" id="Phobius"/>
    </source>
</evidence>
<dbReference type="Proteomes" id="UP001221366">
    <property type="component" value="Unassembled WGS sequence"/>
</dbReference>
<evidence type="ECO:0000313" key="3">
    <source>
        <dbReference type="Proteomes" id="UP001221366"/>
    </source>
</evidence>
<keyword evidence="3" id="KW-1185">Reference proteome</keyword>
<reference evidence="2 3" key="1">
    <citation type="submission" date="2023-03" db="EMBL/GenBank/DDBJ databases">
        <title>Muricauda XX sp. nov. and Muricauda XXX sp. nov., two novel species isolated from Okinawa Trough.</title>
        <authorList>
            <person name="Cao W."/>
            <person name="Deng X."/>
        </authorList>
    </citation>
    <scope>NUCLEOTIDE SEQUENCE [LARGE SCALE GENOMIC DNA]</scope>
    <source>
        <strain evidence="2 3">334s03</strain>
    </source>
</reference>
<dbReference type="EMBL" id="JARFVB010000015">
    <property type="protein sequence ID" value="MDF0717888.1"/>
    <property type="molecule type" value="Genomic_DNA"/>
</dbReference>
<dbReference type="RefSeq" id="WP_275617016.1">
    <property type="nucleotide sequence ID" value="NZ_JARFVB010000015.1"/>
</dbReference>
<keyword evidence="1" id="KW-0472">Membrane</keyword>
<keyword evidence="1" id="KW-0812">Transmembrane</keyword>
<evidence type="ECO:0000313" key="2">
    <source>
        <dbReference type="EMBL" id="MDF0717888.1"/>
    </source>
</evidence>
<organism evidence="2 3">
    <name type="scientific">Flagellimonas yonaguniensis</name>
    <dbReference type="NCBI Taxonomy" id="3031325"/>
    <lineage>
        <taxon>Bacteria</taxon>
        <taxon>Pseudomonadati</taxon>
        <taxon>Bacteroidota</taxon>
        <taxon>Flavobacteriia</taxon>
        <taxon>Flavobacteriales</taxon>
        <taxon>Flavobacteriaceae</taxon>
        <taxon>Flagellimonas</taxon>
    </lineage>
</organism>
<feature type="transmembrane region" description="Helical" evidence="1">
    <location>
        <begin position="20"/>
        <end position="39"/>
    </location>
</feature>
<name>A0ABT5Y363_9FLAO</name>
<dbReference type="Pfam" id="PF19578">
    <property type="entry name" value="DUF6090"/>
    <property type="match status" value="1"/>
</dbReference>
<dbReference type="InterPro" id="IPR045749">
    <property type="entry name" value="DUF6090"/>
</dbReference>
<proteinExistence type="predicted"/>
<gene>
    <name evidence="2" type="ORF">PY092_17120</name>
</gene>